<name>A0ABR0X4K8_REHGL</name>
<dbReference type="PANTHER" id="PTHR12542:SF85">
    <property type="entry name" value="EXOCYST SUBUNIT EXO70 FAMILY PROTEIN"/>
    <property type="match status" value="1"/>
</dbReference>
<evidence type="ECO:0000259" key="4">
    <source>
        <dbReference type="Pfam" id="PF03081"/>
    </source>
</evidence>
<gene>
    <name evidence="5" type="ORF">DH2020_013163</name>
</gene>
<evidence type="ECO:0000256" key="3">
    <source>
        <dbReference type="RuleBase" id="RU365026"/>
    </source>
</evidence>
<comment type="function">
    <text evidence="3">Component of the exocyst complex.</text>
</comment>
<feature type="domain" description="Exocyst complex subunit Exo70 C-terminal" evidence="4">
    <location>
        <begin position="262"/>
        <end position="618"/>
    </location>
</feature>
<keyword evidence="3" id="KW-0653">Protein transport</keyword>
<evidence type="ECO:0000256" key="1">
    <source>
        <dbReference type="ARBA" id="ARBA00006756"/>
    </source>
</evidence>
<protein>
    <recommendedName>
        <fullName evidence="3">Exocyst subunit Exo70 family protein</fullName>
    </recommendedName>
</protein>
<dbReference type="Gene3D" id="1.20.1280.170">
    <property type="entry name" value="Exocyst complex component Exo70"/>
    <property type="match status" value="1"/>
</dbReference>
<dbReference type="Pfam" id="PF03081">
    <property type="entry name" value="Exo70_C"/>
    <property type="match status" value="1"/>
</dbReference>
<reference evidence="5 6" key="1">
    <citation type="journal article" date="2021" name="Comput. Struct. Biotechnol. J.">
        <title>De novo genome assembly of the potent medicinal plant Rehmannia glutinosa using nanopore technology.</title>
        <authorList>
            <person name="Ma L."/>
            <person name="Dong C."/>
            <person name="Song C."/>
            <person name="Wang X."/>
            <person name="Zheng X."/>
            <person name="Niu Y."/>
            <person name="Chen S."/>
            <person name="Feng W."/>
        </authorList>
    </citation>
    <scope>NUCLEOTIDE SEQUENCE [LARGE SCALE GENOMIC DNA]</scope>
    <source>
        <strain evidence="5">DH-2019</strain>
    </source>
</reference>
<comment type="similarity">
    <text evidence="1 3">Belongs to the EXO70 family.</text>
</comment>
<comment type="caution">
    <text evidence="5">The sequence shown here is derived from an EMBL/GenBank/DDBJ whole genome shotgun (WGS) entry which is preliminary data.</text>
</comment>
<dbReference type="InterPro" id="IPR046364">
    <property type="entry name" value="Exo70_C"/>
</dbReference>
<keyword evidence="3" id="KW-0268">Exocytosis</keyword>
<dbReference type="PANTHER" id="PTHR12542">
    <property type="entry name" value="EXOCYST COMPLEX PROTEIN EXO70"/>
    <property type="match status" value="1"/>
</dbReference>
<dbReference type="EMBL" id="JABTTQ020000006">
    <property type="protein sequence ID" value="KAK6153524.1"/>
    <property type="molecule type" value="Genomic_DNA"/>
</dbReference>
<evidence type="ECO:0000256" key="2">
    <source>
        <dbReference type="ARBA" id="ARBA00022448"/>
    </source>
</evidence>
<keyword evidence="2 3" id="KW-0813">Transport</keyword>
<proteinExistence type="inferred from homology"/>
<accession>A0ABR0X4K8</accession>
<evidence type="ECO:0000313" key="5">
    <source>
        <dbReference type="EMBL" id="KAK6153524.1"/>
    </source>
</evidence>
<dbReference type="InterPro" id="IPR004140">
    <property type="entry name" value="Exo70"/>
</dbReference>
<dbReference type="SUPFAM" id="SSF74788">
    <property type="entry name" value="Cullin repeat-like"/>
    <property type="match status" value="1"/>
</dbReference>
<sequence length="656" mass="75219">MSMEASHKIDDLIAAREILKSSIEKSRDIAIAVDETGSRLKEKTHNLAYLQAATKNMACKLAVYEIRDHIDRAIGPAAAVLNVLDLVYELQDSLETNPRAAGLFIYITNIKRLQEALKLLADNCRLVTLWLEDVVQFLENNANDDDDNDDWYFVQVSKVMNILEELQGKGESGVLSSAFHKLEREYMHLLTENSFPEPVIQELQGITEVLAANDRLDRCVSIYTQVRIENVRANLQALNLEYLDIQLSETVSVQTLEGYIDQWDKHMEFAGRHLLQKEHRLCSEVYRIGSSSDDVWMNCFAKIATQCGFTDIFDFGTKICKCKKEAIKLLRLLKIFSTLDRLRLEFNHLFDGKFCVEIQNQTRHLVRKVVDGACEIFWELVVQVEMQRASSPPPDGSIPRLVRFVTDYCNQLLEDENSSILVRVLEIHNNQVELEEGPGPGVLSFEIHNIMEAVEINLKTWAKCYNDTPLSYLFMMNSHWYLWNNIRGTKLGDLMGESWLWAYEESTEYYAALYMRESWEKLLVLLSEEDVILFPGGRAVDRNLVKKRICSFCDAFDDMYKKQSNWILCDKALRWKTCQRIVEAIVPAYKRYLQRYIMGGLENENESDSSGESLENLIGSLFQPKHGKYGSSKCADLIRIKNAAAVNHYSSSPAAA</sequence>
<keyword evidence="6" id="KW-1185">Reference proteome</keyword>
<organism evidence="5 6">
    <name type="scientific">Rehmannia glutinosa</name>
    <name type="common">Chinese foxglove</name>
    <dbReference type="NCBI Taxonomy" id="99300"/>
    <lineage>
        <taxon>Eukaryota</taxon>
        <taxon>Viridiplantae</taxon>
        <taxon>Streptophyta</taxon>
        <taxon>Embryophyta</taxon>
        <taxon>Tracheophyta</taxon>
        <taxon>Spermatophyta</taxon>
        <taxon>Magnoliopsida</taxon>
        <taxon>eudicotyledons</taxon>
        <taxon>Gunneridae</taxon>
        <taxon>Pentapetalae</taxon>
        <taxon>asterids</taxon>
        <taxon>lamiids</taxon>
        <taxon>Lamiales</taxon>
        <taxon>Orobanchaceae</taxon>
        <taxon>Rehmannieae</taxon>
        <taxon>Rehmannia</taxon>
    </lineage>
</organism>
<dbReference type="InterPro" id="IPR016159">
    <property type="entry name" value="Cullin_repeat-like_dom_sf"/>
</dbReference>
<dbReference type="Proteomes" id="UP001318860">
    <property type="component" value="Unassembled WGS sequence"/>
</dbReference>
<evidence type="ECO:0000313" key="6">
    <source>
        <dbReference type="Proteomes" id="UP001318860"/>
    </source>
</evidence>
<dbReference type="Pfam" id="PF20669">
    <property type="entry name" value="Exo70_N"/>
    <property type="match status" value="1"/>
</dbReference>